<accession>A0A8S1H850</accession>
<dbReference type="AlphaFoldDB" id="A0A8S1H850"/>
<dbReference type="Proteomes" id="UP000835052">
    <property type="component" value="Unassembled WGS sequence"/>
</dbReference>
<evidence type="ECO:0000313" key="2">
    <source>
        <dbReference type="Proteomes" id="UP000835052"/>
    </source>
</evidence>
<dbReference type="EMBL" id="CAJGYM010000019">
    <property type="protein sequence ID" value="CAD6191161.1"/>
    <property type="molecule type" value="Genomic_DNA"/>
</dbReference>
<comment type="caution">
    <text evidence="1">The sequence shown here is derived from an EMBL/GenBank/DDBJ whole genome shotgun (WGS) entry which is preliminary data.</text>
</comment>
<name>A0A8S1H850_9PELO</name>
<gene>
    <name evidence="1" type="ORF">CAUJ_LOCUS7080</name>
</gene>
<sequence>MGNLLSAEEAKPTFKEVSRLYREATSTNEGAKEIGHIGYSVEYVDWEQYKAMKKYRHLVEVRLSNLPPENIADTVAVFKNLIAVGQNHMNLFRPENNSAVLPVTEGSATLEGAITGEQSFAYGCREFFNGMLKINKKYKNDIVFQGSGLRDDKGELFFTLDPASDHSQALVKEEMADPDFQIVDQSYDDFQAYDQPGSSKQAPGSSH</sequence>
<proteinExistence type="predicted"/>
<keyword evidence="2" id="KW-1185">Reference proteome</keyword>
<organism evidence="1 2">
    <name type="scientific">Caenorhabditis auriculariae</name>
    <dbReference type="NCBI Taxonomy" id="2777116"/>
    <lineage>
        <taxon>Eukaryota</taxon>
        <taxon>Metazoa</taxon>
        <taxon>Ecdysozoa</taxon>
        <taxon>Nematoda</taxon>
        <taxon>Chromadorea</taxon>
        <taxon>Rhabditida</taxon>
        <taxon>Rhabditina</taxon>
        <taxon>Rhabditomorpha</taxon>
        <taxon>Rhabditoidea</taxon>
        <taxon>Rhabditidae</taxon>
        <taxon>Peloderinae</taxon>
        <taxon>Caenorhabditis</taxon>
    </lineage>
</organism>
<evidence type="ECO:0000313" key="1">
    <source>
        <dbReference type="EMBL" id="CAD6191161.1"/>
    </source>
</evidence>
<reference evidence="1" key="1">
    <citation type="submission" date="2020-10" db="EMBL/GenBank/DDBJ databases">
        <authorList>
            <person name="Kikuchi T."/>
        </authorList>
    </citation>
    <scope>NUCLEOTIDE SEQUENCE</scope>
    <source>
        <strain evidence="1">NKZ352</strain>
    </source>
</reference>
<protein>
    <submittedName>
        <fullName evidence="1">Uncharacterized protein</fullName>
    </submittedName>
</protein>